<evidence type="ECO:0000259" key="4">
    <source>
        <dbReference type="Pfam" id="PF01420"/>
    </source>
</evidence>
<feature type="domain" description="Type I restriction modification DNA specificity" evidence="4">
    <location>
        <begin position="56"/>
        <end position="231"/>
    </location>
</feature>
<dbReference type="PANTHER" id="PTHR30408">
    <property type="entry name" value="TYPE-1 RESTRICTION ENZYME ECOKI SPECIFICITY PROTEIN"/>
    <property type="match status" value="1"/>
</dbReference>
<keyword evidence="5" id="KW-0378">Hydrolase</keyword>
<dbReference type="CDD" id="cd16961">
    <property type="entry name" value="RMtype1_S_TRD-CR_like"/>
    <property type="match status" value="1"/>
</dbReference>
<comment type="caution">
    <text evidence="5">The sequence shown here is derived from an EMBL/GenBank/DDBJ whole genome shotgun (WGS) entry which is preliminary data.</text>
</comment>
<dbReference type="PANTHER" id="PTHR30408:SF12">
    <property type="entry name" value="TYPE I RESTRICTION ENZYME MJAVIII SPECIFICITY SUBUNIT"/>
    <property type="match status" value="1"/>
</dbReference>
<gene>
    <name evidence="5" type="ORF">GBB65_00760</name>
</gene>
<accession>A0A6I1DDN8</accession>
<dbReference type="Gene3D" id="3.90.220.20">
    <property type="entry name" value="DNA methylase specificity domains"/>
    <property type="match status" value="1"/>
</dbReference>
<dbReference type="InterPro" id="IPR044946">
    <property type="entry name" value="Restrct_endonuc_typeI_TRD_sf"/>
</dbReference>
<dbReference type="InterPro" id="IPR000055">
    <property type="entry name" value="Restrct_endonuc_typeI_TRD"/>
</dbReference>
<organism evidence="5 6">
    <name type="scientific">Bifidobacterium longum</name>
    <dbReference type="NCBI Taxonomy" id="216816"/>
    <lineage>
        <taxon>Bacteria</taxon>
        <taxon>Bacillati</taxon>
        <taxon>Actinomycetota</taxon>
        <taxon>Actinomycetes</taxon>
        <taxon>Bifidobacteriales</taxon>
        <taxon>Bifidobacteriaceae</taxon>
        <taxon>Bifidobacterium</taxon>
    </lineage>
</organism>
<dbReference type="SUPFAM" id="SSF116734">
    <property type="entry name" value="DNA methylase specificity domain"/>
    <property type="match status" value="1"/>
</dbReference>
<dbReference type="Proteomes" id="UP000451234">
    <property type="component" value="Unassembled WGS sequence"/>
</dbReference>
<evidence type="ECO:0000256" key="1">
    <source>
        <dbReference type="ARBA" id="ARBA00010923"/>
    </source>
</evidence>
<keyword evidence="3" id="KW-0238">DNA-binding</keyword>
<keyword evidence="5" id="KW-0540">Nuclease</keyword>
<dbReference type="GO" id="GO:0003677">
    <property type="term" value="F:DNA binding"/>
    <property type="evidence" value="ECO:0007669"/>
    <property type="project" value="UniProtKB-KW"/>
</dbReference>
<dbReference type="GO" id="GO:0009307">
    <property type="term" value="P:DNA restriction-modification system"/>
    <property type="evidence" value="ECO:0007669"/>
    <property type="project" value="UniProtKB-KW"/>
</dbReference>
<keyword evidence="5" id="KW-0255">Endonuclease</keyword>
<comment type="similarity">
    <text evidence="1">Belongs to the type-I restriction system S methylase family.</text>
</comment>
<evidence type="ECO:0000256" key="3">
    <source>
        <dbReference type="ARBA" id="ARBA00023125"/>
    </source>
</evidence>
<dbReference type="Pfam" id="PF01420">
    <property type="entry name" value="Methylase_S"/>
    <property type="match status" value="1"/>
</dbReference>
<sequence>MACKVSLQSSLATLIAISVANSGNGSVQVAGRCIAYVRPATRIPSTLLHLVPMPAWEQRKLGEIADKVTEKNLDGNITEVLTNSAEYGVINQTEFFDHAVAKESNIAGYYVIAPGDFVYNPRISATAPVGPIRRNTLGIHGVMSPLYTVFRLTDAVDGTYLSHFFKTNGWHGFMKLEGNSGARSDRFSIGDATFFEMPIPVPSSSEQHAIGSFFSRLDDLITLHQRKRLSIRQRSPVWS</sequence>
<reference evidence="5 6" key="1">
    <citation type="journal article" date="2019" name="Nat. Med.">
        <title>A library of human gut bacterial isolates paired with longitudinal multiomics data enables mechanistic microbiome research.</title>
        <authorList>
            <person name="Poyet M."/>
            <person name="Groussin M."/>
            <person name="Gibbons S.M."/>
            <person name="Avila-Pacheco J."/>
            <person name="Jiang X."/>
            <person name="Kearney S.M."/>
            <person name="Perrotta A.R."/>
            <person name="Berdy B."/>
            <person name="Zhao S."/>
            <person name="Lieberman T.D."/>
            <person name="Swanson P.K."/>
            <person name="Smith M."/>
            <person name="Roesemann S."/>
            <person name="Alexander J.E."/>
            <person name="Rich S.A."/>
            <person name="Livny J."/>
            <person name="Vlamakis H."/>
            <person name="Clish C."/>
            <person name="Bullock K."/>
            <person name="Deik A."/>
            <person name="Scott J."/>
            <person name="Pierce K.A."/>
            <person name="Xavier R.J."/>
            <person name="Alm E.J."/>
        </authorList>
    </citation>
    <scope>NUCLEOTIDE SEQUENCE [LARGE SCALE GENOMIC DNA]</scope>
    <source>
        <strain evidence="5 6">BIOML-A75</strain>
    </source>
</reference>
<keyword evidence="2" id="KW-0680">Restriction system</keyword>
<name>A0A6I1DDN8_BIFLN</name>
<dbReference type="InterPro" id="IPR052021">
    <property type="entry name" value="Type-I_RS_S_subunit"/>
</dbReference>
<evidence type="ECO:0000313" key="5">
    <source>
        <dbReference type="EMBL" id="KAB7324034.1"/>
    </source>
</evidence>
<proteinExistence type="inferred from homology"/>
<dbReference type="GO" id="GO:0004519">
    <property type="term" value="F:endonuclease activity"/>
    <property type="evidence" value="ECO:0007669"/>
    <property type="project" value="UniProtKB-KW"/>
</dbReference>
<evidence type="ECO:0000256" key="2">
    <source>
        <dbReference type="ARBA" id="ARBA00022747"/>
    </source>
</evidence>
<dbReference type="AlphaFoldDB" id="A0A6I1DDN8"/>
<evidence type="ECO:0000313" key="6">
    <source>
        <dbReference type="Proteomes" id="UP000451234"/>
    </source>
</evidence>
<protein>
    <submittedName>
        <fullName evidence="5">Restriction endonuclease subunit S</fullName>
    </submittedName>
</protein>
<dbReference type="EMBL" id="WDRV01000001">
    <property type="protein sequence ID" value="KAB7324034.1"/>
    <property type="molecule type" value="Genomic_DNA"/>
</dbReference>